<evidence type="ECO:0000313" key="2">
    <source>
        <dbReference type="EMBL" id="KIR62167.1"/>
    </source>
</evidence>
<dbReference type="Pfam" id="PF17765">
    <property type="entry name" value="MLTR_LBD"/>
    <property type="match status" value="1"/>
</dbReference>
<dbReference type="GO" id="GO:0003677">
    <property type="term" value="F:DNA binding"/>
    <property type="evidence" value="ECO:0007669"/>
    <property type="project" value="UniProtKB-KW"/>
</dbReference>
<dbReference type="CDD" id="cd00093">
    <property type="entry name" value="HTH_XRE"/>
    <property type="match status" value="1"/>
</dbReference>
<dbReference type="InterPro" id="IPR001387">
    <property type="entry name" value="Cro/C1-type_HTH"/>
</dbReference>
<dbReference type="Pfam" id="PF13560">
    <property type="entry name" value="HTH_31"/>
    <property type="match status" value="1"/>
</dbReference>
<dbReference type="OrthoDB" id="3608749at2"/>
<feature type="domain" description="HTH cro/C1-type" evidence="1">
    <location>
        <begin position="28"/>
        <end position="80"/>
    </location>
</feature>
<dbReference type="AlphaFoldDB" id="A0A0D0UTS1"/>
<organism evidence="2 3">
    <name type="scientific">Micromonospora haikouensis</name>
    <dbReference type="NCBI Taxonomy" id="686309"/>
    <lineage>
        <taxon>Bacteria</taxon>
        <taxon>Bacillati</taxon>
        <taxon>Actinomycetota</taxon>
        <taxon>Actinomycetes</taxon>
        <taxon>Micromonosporales</taxon>
        <taxon>Micromonosporaceae</taxon>
        <taxon>Micromonospora</taxon>
    </lineage>
</organism>
<dbReference type="Gene3D" id="1.10.260.40">
    <property type="entry name" value="lambda repressor-like DNA-binding domains"/>
    <property type="match status" value="1"/>
</dbReference>
<evidence type="ECO:0000313" key="3">
    <source>
        <dbReference type="Proteomes" id="UP000032254"/>
    </source>
</evidence>
<dbReference type="InterPro" id="IPR010982">
    <property type="entry name" value="Lambda_DNA-bd_dom_sf"/>
</dbReference>
<evidence type="ECO:0000259" key="1">
    <source>
        <dbReference type="PROSITE" id="PS50943"/>
    </source>
</evidence>
<name>A0A0D0UTS1_9ACTN</name>
<gene>
    <name evidence="2" type="ORF">TK50_26995</name>
</gene>
<sequence length="278" mass="30327">MNDLGAALRAWRERTDPDAVGLPNASPRRVAGLRRGELATLAGISPEYVARLEQGRAGTPSAQVCAALACALRLSDDEEAHLMRLAGFATAPDRIPCRIPGSLHRVIDHLGDVPAAVYDAAWRLLHWNRLFAAVFGDPADASADDRNALIVQFESRNPRVRQTDTERAYFEQSLVADLRATSARYPNDPDVAALVTRMAGNDRFRRLWALGAVALHESAHKTAVHPDVGPIPLDSNVLTTRNTDHRLVVLTPRPDTTAREKLDRLGGRGPVPRQVGLT</sequence>
<dbReference type="SMART" id="SM00530">
    <property type="entry name" value="HTH_XRE"/>
    <property type="match status" value="1"/>
</dbReference>
<dbReference type="PANTHER" id="PTHR35010">
    <property type="entry name" value="BLL4672 PROTEIN-RELATED"/>
    <property type="match status" value="1"/>
</dbReference>
<comment type="caution">
    <text evidence="2">The sequence shown here is derived from an EMBL/GenBank/DDBJ whole genome shotgun (WGS) entry which is preliminary data.</text>
</comment>
<keyword evidence="2" id="KW-0238">DNA-binding</keyword>
<dbReference type="PROSITE" id="PS50943">
    <property type="entry name" value="HTH_CROC1"/>
    <property type="match status" value="1"/>
</dbReference>
<dbReference type="InterPro" id="IPR041413">
    <property type="entry name" value="MLTR_LBD"/>
</dbReference>
<dbReference type="SUPFAM" id="SSF47413">
    <property type="entry name" value="lambda repressor-like DNA-binding domains"/>
    <property type="match status" value="1"/>
</dbReference>
<dbReference type="GeneID" id="301307668"/>
<dbReference type="Proteomes" id="UP000032254">
    <property type="component" value="Unassembled WGS sequence"/>
</dbReference>
<dbReference type="Gene3D" id="3.30.450.180">
    <property type="match status" value="1"/>
</dbReference>
<keyword evidence="3" id="KW-1185">Reference proteome</keyword>
<accession>A0A0D0UTS1</accession>
<dbReference type="EMBL" id="JXSX01000003">
    <property type="protein sequence ID" value="KIR62167.1"/>
    <property type="molecule type" value="Genomic_DNA"/>
</dbReference>
<dbReference type="RefSeq" id="WP_043969427.1">
    <property type="nucleotide sequence ID" value="NZ_JXSX01000003.1"/>
</dbReference>
<dbReference type="PATRIC" id="fig|47853.6.peg.5657"/>
<dbReference type="PANTHER" id="PTHR35010:SF2">
    <property type="entry name" value="BLL4672 PROTEIN"/>
    <property type="match status" value="1"/>
</dbReference>
<proteinExistence type="predicted"/>
<protein>
    <submittedName>
        <fullName evidence="2">DNA-binding protein</fullName>
    </submittedName>
</protein>
<reference evidence="2 3" key="1">
    <citation type="submission" date="2015-01" db="EMBL/GenBank/DDBJ databases">
        <title>Sequencing and annotation of Micromonospora carbonacea strain JXNU-1 genome.</title>
        <authorList>
            <person name="Long Z."/>
            <person name="Huang Y."/>
            <person name="Jiang Y."/>
        </authorList>
    </citation>
    <scope>NUCLEOTIDE SEQUENCE [LARGE SCALE GENOMIC DNA]</scope>
    <source>
        <strain evidence="2 3">JXNU-1</strain>
    </source>
</reference>